<sequence>AHGFRVATVIEQIVHQLECDAEVIAKGAQCFALLRARLGQGGGTQGRGVQEFNGGGQQTQVITAAAQCLAAQEHQQWTQAFATGGSNVVADFRDQRHARCQLLLDNVVDGCKVVRHSAVEGLGLHQRDV</sequence>
<protein>
    <submittedName>
        <fullName evidence="1">Uncharacterized protein</fullName>
    </submittedName>
</protein>
<reference evidence="1" key="1">
    <citation type="journal article" date="2019" name="Sci. Rep.">
        <title>Draft genome of Tanacetum cinerariifolium, the natural source of mosquito coil.</title>
        <authorList>
            <person name="Yamashiro T."/>
            <person name="Shiraishi A."/>
            <person name="Satake H."/>
            <person name="Nakayama K."/>
        </authorList>
    </citation>
    <scope>NUCLEOTIDE SEQUENCE</scope>
</reference>
<evidence type="ECO:0000313" key="1">
    <source>
        <dbReference type="EMBL" id="GFD18074.1"/>
    </source>
</evidence>
<dbReference type="AlphaFoldDB" id="A0A699UEC8"/>
<accession>A0A699UEC8</accession>
<feature type="non-terminal residue" evidence="1">
    <location>
        <position position="129"/>
    </location>
</feature>
<organism evidence="1">
    <name type="scientific">Tanacetum cinerariifolium</name>
    <name type="common">Dalmatian daisy</name>
    <name type="synonym">Chrysanthemum cinerariifolium</name>
    <dbReference type="NCBI Taxonomy" id="118510"/>
    <lineage>
        <taxon>Eukaryota</taxon>
        <taxon>Viridiplantae</taxon>
        <taxon>Streptophyta</taxon>
        <taxon>Embryophyta</taxon>
        <taxon>Tracheophyta</taxon>
        <taxon>Spermatophyta</taxon>
        <taxon>Magnoliopsida</taxon>
        <taxon>eudicotyledons</taxon>
        <taxon>Gunneridae</taxon>
        <taxon>Pentapetalae</taxon>
        <taxon>asterids</taxon>
        <taxon>campanulids</taxon>
        <taxon>Asterales</taxon>
        <taxon>Asteraceae</taxon>
        <taxon>Asteroideae</taxon>
        <taxon>Anthemideae</taxon>
        <taxon>Anthemidinae</taxon>
        <taxon>Tanacetum</taxon>
    </lineage>
</organism>
<proteinExistence type="predicted"/>
<dbReference type="EMBL" id="BKCJ011304996">
    <property type="protein sequence ID" value="GFD18074.1"/>
    <property type="molecule type" value="Genomic_DNA"/>
</dbReference>
<feature type="non-terminal residue" evidence="1">
    <location>
        <position position="1"/>
    </location>
</feature>
<comment type="caution">
    <text evidence="1">The sequence shown here is derived from an EMBL/GenBank/DDBJ whole genome shotgun (WGS) entry which is preliminary data.</text>
</comment>
<name>A0A699UEC8_TANCI</name>
<gene>
    <name evidence="1" type="ORF">Tci_890043</name>
</gene>